<sequence length="95" mass="10502">MTTVVSDNVDGSTDEPVEDVDTALRLTCLYGHLSCVQLLLERGASVEAKDEDGGIPLHDACAGVSDYQRNWIIHASIMKEGYKCQYDFFSQSENK</sequence>
<protein>
    <submittedName>
        <fullName evidence="1">Uncharacterized protein</fullName>
    </submittedName>
</protein>
<gene>
    <name evidence="1" type="ORF">L2E82_27231</name>
</gene>
<keyword evidence="2" id="KW-1185">Reference proteome</keyword>
<dbReference type="EMBL" id="CM042013">
    <property type="protein sequence ID" value="KAI3737234.1"/>
    <property type="molecule type" value="Genomic_DNA"/>
</dbReference>
<name>A0ACB9CSD1_CICIN</name>
<comment type="caution">
    <text evidence="1">The sequence shown here is derived from an EMBL/GenBank/DDBJ whole genome shotgun (WGS) entry which is preliminary data.</text>
</comment>
<reference evidence="2" key="1">
    <citation type="journal article" date="2022" name="Mol. Ecol. Resour.">
        <title>The genomes of chicory, endive, great burdock and yacon provide insights into Asteraceae palaeo-polyploidization history and plant inulin production.</title>
        <authorList>
            <person name="Fan W."/>
            <person name="Wang S."/>
            <person name="Wang H."/>
            <person name="Wang A."/>
            <person name="Jiang F."/>
            <person name="Liu H."/>
            <person name="Zhao H."/>
            <person name="Xu D."/>
            <person name="Zhang Y."/>
        </authorList>
    </citation>
    <scope>NUCLEOTIDE SEQUENCE [LARGE SCALE GENOMIC DNA]</scope>
    <source>
        <strain evidence="2">cv. Punajuju</strain>
    </source>
</reference>
<organism evidence="1 2">
    <name type="scientific">Cichorium intybus</name>
    <name type="common">Chicory</name>
    <dbReference type="NCBI Taxonomy" id="13427"/>
    <lineage>
        <taxon>Eukaryota</taxon>
        <taxon>Viridiplantae</taxon>
        <taxon>Streptophyta</taxon>
        <taxon>Embryophyta</taxon>
        <taxon>Tracheophyta</taxon>
        <taxon>Spermatophyta</taxon>
        <taxon>Magnoliopsida</taxon>
        <taxon>eudicotyledons</taxon>
        <taxon>Gunneridae</taxon>
        <taxon>Pentapetalae</taxon>
        <taxon>asterids</taxon>
        <taxon>campanulids</taxon>
        <taxon>Asterales</taxon>
        <taxon>Asteraceae</taxon>
        <taxon>Cichorioideae</taxon>
        <taxon>Cichorieae</taxon>
        <taxon>Cichoriinae</taxon>
        <taxon>Cichorium</taxon>
    </lineage>
</organism>
<reference evidence="1 2" key="2">
    <citation type="journal article" date="2022" name="Mol. Ecol. Resour.">
        <title>The genomes of chicory, endive, great burdock and yacon provide insights into Asteraceae paleo-polyploidization history and plant inulin production.</title>
        <authorList>
            <person name="Fan W."/>
            <person name="Wang S."/>
            <person name="Wang H."/>
            <person name="Wang A."/>
            <person name="Jiang F."/>
            <person name="Liu H."/>
            <person name="Zhao H."/>
            <person name="Xu D."/>
            <person name="Zhang Y."/>
        </authorList>
    </citation>
    <scope>NUCLEOTIDE SEQUENCE [LARGE SCALE GENOMIC DNA]</scope>
    <source>
        <strain evidence="2">cv. Punajuju</strain>
        <tissue evidence="1">Leaves</tissue>
    </source>
</reference>
<evidence type="ECO:0000313" key="1">
    <source>
        <dbReference type="EMBL" id="KAI3737234.1"/>
    </source>
</evidence>
<accession>A0ACB9CSD1</accession>
<dbReference type="Proteomes" id="UP001055811">
    <property type="component" value="Linkage Group LG05"/>
</dbReference>
<proteinExistence type="predicted"/>
<evidence type="ECO:0000313" key="2">
    <source>
        <dbReference type="Proteomes" id="UP001055811"/>
    </source>
</evidence>